<dbReference type="RefSeq" id="WP_378318773.1">
    <property type="nucleotide sequence ID" value="NZ_JBHUHY010000002.1"/>
</dbReference>
<accession>A0ABW5AS96</accession>
<evidence type="ECO:0000313" key="1">
    <source>
        <dbReference type="EMBL" id="MFD2185804.1"/>
    </source>
</evidence>
<evidence type="ECO:0000313" key="2">
    <source>
        <dbReference type="Proteomes" id="UP001597344"/>
    </source>
</evidence>
<reference evidence="2" key="1">
    <citation type="journal article" date="2019" name="Int. J. Syst. Evol. Microbiol.">
        <title>The Global Catalogue of Microorganisms (GCM) 10K type strain sequencing project: providing services to taxonomists for standard genome sequencing and annotation.</title>
        <authorList>
            <consortium name="The Broad Institute Genomics Platform"/>
            <consortium name="The Broad Institute Genome Sequencing Center for Infectious Disease"/>
            <person name="Wu L."/>
            <person name="Ma J."/>
        </authorList>
    </citation>
    <scope>NUCLEOTIDE SEQUENCE [LARGE SCALE GENOMIC DNA]</scope>
    <source>
        <strain evidence="2">DT92</strain>
    </source>
</reference>
<dbReference type="InterPro" id="IPR018644">
    <property type="entry name" value="DUF2071"/>
</dbReference>
<proteinExistence type="predicted"/>
<organism evidence="1 2">
    <name type="scientific">Aquimarina celericrescens</name>
    <dbReference type="NCBI Taxonomy" id="1964542"/>
    <lineage>
        <taxon>Bacteria</taxon>
        <taxon>Pseudomonadati</taxon>
        <taxon>Bacteroidota</taxon>
        <taxon>Flavobacteriia</taxon>
        <taxon>Flavobacteriales</taxon>
        <taxon>Flavobacteriaceae</taxon>
        <taxon>Aquimarina</taxon>
    </lineage>
</organism>
<dbReference type="Pfam" id="PF09844">
    <property type="entry name" value="DUF2071"/>
    <property type="match status" value="1"/>
</dbReference>
<dbReference type="EMBL" id="JBHUHY010000002">
    <property type="protein sequence ID" value="MFD2185804.1"/>
    <property type="molecule type" value="Genomic_DNA"/>
</dbReference>
<name>A0ABW5AS96_9FLAO</name>
<gene>
    <name evidence="1" type="ORF">ACFSJT_03305</name>
</gene>
<comment type="caution">
    <text evidence="1">The sequence shown here is derived from an EMBL/GenBank/DDBJ whole genome shotgun (WGS) entry which is preliminary data.</text>
</comment>
<sequence>MKIPKIKGIIDRRILINYQIDRVVLENYLPKPFKPKLVDGKGIAGICLIRLKEIRPKGLPKEIGISSENGAHRIAIEWTENGKLKEGVYIPRRDTSSKLNAFAGGTIFPGVHHLAEFSVHESDGNYDVAFVSDDKTSLSIKAKETKDWNEESVFENLNCVSDFFENGSIGYSPHKNEFDGLELKVYNWKVSPLKVKEVRSSFFENEDIFPKGSVKFDNALLMRTIEHEWIGLKPMKA</sequence>
<keyword evidence="2" id="KW-1185">Reference proteome</keyword>
<protein>
    <submittedName>
        <fullName evidence="1">DUF2071 domain-containing protein</fullName>
    </submittedName>
</protein>
<dbReference type="Proteomes" id="UP001597344">
    <property type="component" value="Unassembled WGS sequence"/>
</dbReference>